<sequence>MSLFNPSREEVRQFFCDAWSKHQASGILTPMESIAARWMVEHPEYHALLNNPQQAQEAEYTPEKGQTNPFLHLSMHMSITEQVQIDQPPGIREASRQLTIKLDSEHEAQHRIMECLGQVLWSAQRDGTPPDMATYVELIKRLL</sequence>
<dbReference type="OrthoDB" id="9789432at2"/>
<evidence type="ECO:0008006" key="3">
    <source>
        <dbReference type="Google" id="ProtNLM"/>
    </source>
</evidence>
<organism evidence="1 2">
    <name type="scientific">Polynucleobacter victoriensis</name>
    <dbReference type="NCBI Taxonomy" id="2049319"/>
    <lineage>
        <taxon>Bacteria</taxon>
        <taxon>Pseudomonadati</taxon>
        <taxon>Pseudomonadota</taxon>
        <taxon>Betaproteobacteria</taxon>
        <taxon>Burkholderiales</taxon>
        <taxon>Burkholderiaceae</taxon>
        <taxon>Polynucleobacter</taxon>
    </lineage>
</organism>
<dbReference type="InterPro" id="IPR014993">
    <property type="entry name" value="DUF1841"/>
</dbReference>
<dbReference type="EMBL" id="FYEX01000001">
    <property type="protein sequence ID" value="SNC59888.1"/>
    <property type="molecule type" value="Genomic_DNA"/>
</dbReference>
<keyword evidence="2" id="KW-1185">Reference proteome</keyword>
<evidence type="ECO:0000313" key="1">
    <source>
        <dbReference type="EMBL" id="SNC59888.1"/>
    </source>
</evidence>
<reference evidence="1 2" key="1">
    <citation type="submission" date="2017-06" db="EMBL/GenBank/DDBJ databases">
        <authorList>
            <person name="Kim H.J."/>
            <person name="Triplett B.A."/>
        </authorList>
    </citation>
    <scope>NUCLEOTIDE SEQUENCE [LARGE SCALE GENOMIC DNA]</scope>
    <source>
        <strain evidence="1 2">MWH-VicM1</strain>
    </source>
</reference>
<proteinExistence type="predicted"/>
<dbReference type="RefSeq" id="WP_088812022.1">
    <property type="nucleotide sequence ID" value="NZ_FYEX01000001.1"/>
</dbReference>
<name>A0A212T1G4_9BURK</name>
<dbReference type="Proteomes" id="UP000197215">
    <property type="component" value="Unassembled WGS sequence"/>
</dbReference>
<accession>A0A212T1G4</accession>
<evidence type="ECO:0000313" key="2">
    <source>
        <dbReference type="Proteomes" id="UP000197215"/>
    </source>
</evidence>
<dbReference type="Pfam" id="PF08897">
    <property type="entry name" value="DUF1841"/>
    <property type="match status" value="1"/>
</dbReference>
<dbReference type="AlphaFoldDB" id="A0A212T1G4"/>
<gene>
    <name evidence="1" type="ORF">SAMN06295916_0163</name>
</gene>
<protein>
    <recommendedName>
        <fullName evidence="3">DUF1841 domain-containing protein</fullName>
    </recommendedName>
</protein>